<dbReference type="Proteomes" id="UP000626109">
    <property type="component" value="Unassembled WGS sequence"/>
</dbReference>
<reference evidence="1" key="1">
    <citation type="submission" date="2021-02" db="EMBL/GenBank/DDBJ databases">
        <authorList>
            <person name="Dougan E. K."/>
            <person name="Rhodes N."/>
            <person name="Thang M."/>
            <person name="Chan C."/>
        </authorList>
    </citation>
    <scope>NUCLEOTIDE SEQUENCE</scope>
</reference>
<protein>
    <submittedName>
        <fullName evidence="1">Uncharacterized protein</fullName>
    </submittedName>
</protein>
<gene>
    <name evidence="1" type="ORF">PGLA2088_LOCUS30911</name>
</gene>
<sequence>MIASVLPSLPSPPEGLSKSDVSVTFTVSAQTLWHHIFIARLCADSLRCVHSSIPHLSRSITPPRPLPPPTIITPTIMHTLKLVMQGKLGKLRDLHGPLLLFAGSTPE</sequence>
<dbReference type="AlphaFoldDB" id="A0A813K775"/>
<name>A0A813K775_POLGL</name>
<organism evidence="1 2">
    <name type="scientific">Polarella glacialis</name>
    <name type="common">Dinoflagellate</name>
    <dbReference type="NCBI Taxonomy" id="89957"/>
    <lineage>
        <taxon>Eukaryota</taxon>
        <taxon>Sar</taxon>
        <taxon>Alveolata</taxon>
        <taxon>Dinophyceae</taxon>
        <taxon>Suessiales</taxon>
        <taxon>Suessiaceae</taxon>
        <taxon>Polarella</taxon>
    </lineage>
</organism>
<accession>A0A813K775</accession>
<dbReference type="EMBL" id="CAJNNW010029054">
    <property type="protein sequence ID" value="CAE8698856.1"/>
    <property type="molecule type" value="Genomic_DNA"/>
</dbReference>
<evidence type="ECO:0000313" key="1">
    <source>
        <dbReference type="EMBL" id="CAE8698856.1"/>
    </source>
</evidence>
<evidence type="ECO:0000313" key="2">
    <source>
        <dbReference type="Proteomes" id="UP000626109"/>
    </source>
</evidence>
<comment type="caution">
    <text evidence="1">The sequence shown here is derived from an EMBL/GenBank/DDBJ whole genome shotgun (WGS) entry which is preliminary data.</text>
</comment>
<proteinExistence type="predicted"/>